<dbReference type="CDD" id="cd11301">
    <property type="entry name" value="Fut1_Fut2_like"/>
    <property type="match status" value="1"/>
</dbReference>
<comment type="pathway">
    <text evidence="3">Protein modification; protein glycosylation.</text>
</comment>
<sequence>MAQYSIVNINNFLADSDAYIQSCFTRRNAIIIMSGLIIFFIFYYIWFSHSGMVFIKSLDTKIYYSKLQKLVSYNDDNNNNSKILKDKAQGPLTCLIIIRSADGALGNRMFLFASAYGMARLHQCQLYVAPWILTDLRSVFRIQINETKVQLTTDESVVVNRTDIFSRYSSCNYYPDLFRIPYNKTFQRYEMNGFYQAWGYFQKYKEEVAFLFQFNQGAIVRNVGLVEQLIKAVWNIPLKLGNYTKDTVPHSYLKSILINPQPPLMPVTWIGIHIRRGDFLSFFKIDTSIEYLTWAMNFYRRKYINSRFLIASDDKKYVQTHFGNLSDIFVTPSGFFSGEDLAALVLCEHTIVTAGTYGWWAAWLADGDVIHDLNYPVPWQNCVRDHYFPPWFLFPHNSSSKKWQARKK</sequence>
<feature type="transmembrane region" description="Helical" evidence="3">
    <location>
        <begin position="29"/>
        <end position="47"/>
    </location>
</feature>
<keyword evidence="3" id="KW-1133">Transmembrane helix</keyword>
<dbReference type="GO" id="GO:0005975">
    <property type="term" value="P:carbohydrate metabolic process"/>
    <property type="evidence" value="ECO:0007669"/>
    <property type="project" value="InterPro"/>
</dbReference>
<dbReference type="AlphaFoldDB" id="A0A819BRE0"/>
<comment type="caution">
    <text evidence="4">The sequence shown here is derived from an EMBL/GenBank/DDBJ whole genome shotgun (WGS) entry which is preliminary data.</text>
</comment>
<keyword evidence="3" id="KW-0325">Glycoprotein</keyword>
<evidence type="ECO:0000256" key="2">
    <source>
        <dbReference type="ARBA" id="ARBA00022679"/>
    </source>
</evidence>
<keyword evidence="2 3" id="KW-0808">Transferase</keyword>
<reference evidence="4" key="1">
    <citation type="submission" date="2021-02" db="EMBL/GenBank/DDBJ databases">
        <authorList>
            <person name="Nowell W R."/>
        </authorList>
    </citation>
    <scope>NUCLEOTIDE SEQUENCE</scope>
</reference>
<proteinExistence type="inferred from homology"/>
<gene>
    <name evidence="4" type="ORF">KXQ929_LOCUS17450</name>
</gene>
<dbReference type="PANTHER" id="PTHR11927:SF9">
    <property type="entry name" value="L-FUCOSYLTRANSFERASE"/>
    <property type="match status" value="1"/>
</dbReference>
<keyword evidence="3" id="KW-0333">Golgi apparatus</keyword>
<name>A0A819BRE0_9BILA</name>
<dbReference type="GO" id="GO:0008107">
    <property type="term" value="F:galactoside 2-alpha-L-fucosyltransferase activity"/>
    <property type="evidence" value="ECO:0007669"/>
    <property type="project" value="InterPro"/>
</dbReference>
<accession>A0A819BRE0</accession>
<dbReference type="UniPathway" id="UPA00378"/>
<evidence type="ECO:0000256" key="3">
    <source>
        <dbReference type="RuleBase" id="RU363129"/>
    </source>
</evidence>
<keyword evidence="1 3" id="KW-0328">Glycosyltransferase</keyword>
<keyword evidence="3" id="KW-0735">Signal-anchor</keyword>
<evidence type="ECO:0000256" key="1">
    <source>
        <dbReference type="ARBA" id="ARBA00022676"/>
    </source>
</evidence>
<protein>
    <recommendedName>
        <fullName evidence="3">L-Fucosyltransferase</fullName>
        <ecNumber evidence="3">2.4.1.-</ecNumber>
    </recommendedName>
</protein>
<dbReference type="InterPro" id="IPR002516">
    <property type="entry name" value="Glyco_trans_11"/>
</dbReference>
<dbReference type="GO" id="GO:0032580">
    <property type="term" value="C:Golgi cisterna membrane"/>
    <property type="evidence" value="ECO:0007669"/>
    <property type="project" value="UniProtKB-SubCell"/>
</dbReference>
<keyword evidence="3" id="KW-0472">Membrane</keyword>
<evidence type="ECO:0000313" key="4">
    <source>
        <dbReference type="EMBL" id="CAF3808005.1"/>
    </source>
</evidence>
<organism evidence="4 5">
    <name type="scientific">Adineta steineri</name>
    <dbReference type="NCBI Taxonomy" id="433720"/>
    <lineage>
        <taxon>Eukaryota</taxon>
        <taxon>Metazoa</taxon>
        <taxon>Spiralia</taxon>
        <taxon>Gnathifera</taxon>
        <taxon>Rotifera</taxon>
        <taxon>Eurotatoria</taxon>
        <taxon>Bdelloidea</taxon>
        <taxon>Adinetida</taxon>
        <taxon>Adinetidae</taxon>
        <taxon>Adineta</taxon>
    </lineage>
</organism>
<evidence type="ECO:0000313" key="5">
    <source>
        <dbReference type="Proteomes" id="UP000663868"/>
    </source>
</evidence>
<comment type="similarity">
    <text evidence="3">Belongs to the glycosyltransferase 11 family.</text>
</comment>
<dbReference type="Pfam" id="PF01531">
    <property type="entry name" value="Glyco_transf_11"/>
    <property type="match status" value="1"/>
</dbReference>
<dbReference type="EC" id="2.4.1.-" evidence="3"/>
<dbReference type="PANTHER" id="PTHR11927">
    <property type="entry name" value="GALACTOSIDE 2-L-FUCOSYLTRANSFERASE"/>
    <property type="match status" value="1"/>
</dbReference>
<dbReference type="EMBL" id="CAJOBB010001097">
    <property type="protein sequence ID" value="CAF3808005.1"/>
    <property type="molecule type" value="Genomic_DNA"/>
</dbReference>
<keyword evidence="3" id="KW-0812">Transmembrane</keyword>
<comment type="subcellular location">
    <subcellularLocation>
        <location evidence="3">Golgi apparatus</location>
        <location evidence="3">Golgi stack membrane</location>
        <topology evidence="3">Single-pass type II membrane protein</topology>
    </subcellularLocation>
</comment>
<dbReference type="Proteomes" id="UP000663868">
    <property type="component" value="Unassembled WGS sequence"/>
</dbReference>